<feature type="domain" description="AMP-dependent synthetase/ligase" evidence="2">
    <location>
        <begin position="42"/>
        <end position="313"/>
    </location>
</feature>
<dbReference type="Gene3D" id="3.40.50.12780">
    <property type="entry name" value="N-terminal domain of ligase-like"/>
    <property type="match status" value="1"/>
</dbReference>
<dbReference type="InterPro" id="IPR042099">
    <property type="entry name" value="ANL_N_sf"/>
</dbReference>
<evidence type="ECO:0000256" key="1">
    <source>
        <dbReference type="ARBA" id="ARBA00006432"/>
    </source>
</evidence>
<dbReference type="AlphaFoldDB" id="A0A8K0J1H0"/>
<dbReference type="Proteomes" id="UP000811619">
    <property type="component" value="Unassembled WGS sequence"/>
</dbReference>
<dbReference type="PANTHER" id="PTHR43201:SF8">
    <property type="entry name" value="ACYL-COA SYNTHETASE FAMILY MEMBER 3"/>
    <property type="match status" value="1"/>
</dbReference>
<dbReference type="OrthoDB" id="429813at2759"/>
<dbReference type="PROSITE" id="PS00455">
    <property type="entry name" value="AMP_BINDING"/>
    <property type="match status" value="1"/>
</dbReference>
<dbReference type="Pfam" id="PF00501">
    <property type="entry name" value="AMP-binding"/>
    <property type="match status" value="1"/>
</dbReference>
<organism evidence="3 4">
    <name type="scientific">Claviceps africana</name>
    <dbReference type="NCBI Taxonomy" id="83212"/>
    <lineage>
        <taxon>Eukaryota</taxon>
        <taxon>Fungi</taxon>
        <taxon>Dikarya</taxon>
        <taxon>Ascomycota</taxon>
        <taxon>Pezizomycotina</taxon>
        <taxon>Sordariomycetes</taxon>
        <taxon>Hypocreomycetidae</taxon>
        <taxon>Hypocreales</taxon>
        <taxon>Clavicipitaceae</taxon>
        <taxon>Claviceps</taxon>
    </lineage>
</organism>
<dbReference type="EMBL" id="SRPY01001160">
    <property type="protein sequence ID" value="KAG5914172.1"/>
    <property type="molecule type" value="Genomic_DNA"/>
</dbReference>
<dbReference type="InterPro" id="IPR020845">
    <property type="entry name" value="AMP-binding_CS"/>
</dbReference>
<sequence>MGNPLEAQGIWTLSQLLYQRAIDQDQTPLLAFSRSKNAATDFERFAGRTLYRFINAAAKSLADKGLPPVDPEEQMVVGVCAPTDLDYLVTIFALIQLGYVPMQISTRLAPGAMVELLKTAQNPRQRLVMLCGSSVAAEKLQRLRQDLEVSPLATRGEYDQGVNTDEVHAPTDEANHASTYDRPCIILHSSGSTGLPKPIDYSHRKLLNAATYAPDTTAFTTLPFSHSLGMMTYMQAFAARRTMFAMNGHVPQTHATVTAALAEARPDIVWTVPYVLKLLAERPEGIEVLRKCRFVSSGGSRLPDELGDLLTEHGVHVASQFGS</sequence>
<dbReference type="GO" id="GO:0031956">
    <property type="term" value="F:medium-chain fatty acid-CoA ligase activity"/>
    <property type="evidence" value="ECO:0007669"/>
    <property type="project" value="TreeGrafter"/>
</dbReference>
<dbReference type="PANTHER" id="PTHR43201">
    <property type="entry name" value="ACYL-COA SYNTHETASE"/>
    <property type="match status" value="1"/>
</dbReference>
<evidence type="ECO:0000313" key="4">
    <source>
        <dbReference type="Proteomes" id="UP000811619"/>
    </source>
</evidence>
<dbReference type="GO" id="GO:0006631">
    <property type="term" value="P:fatty acid metabolic process"/>
    <property type="evidence" value="ECO:0007669"/>
    <property type="project" value="TreeGrafter"/>
</dbReference>
<evidence type="ECO:0000313" key="3">
    <source>
        <dbReference type="EMBL" id="KAG5914172.1"/>
    </source>
</evidence>
<comment type="caution">
    <text evidence="3">The sequence shown here is derived from an EMBL/GenBank/DDBJ whole genome shotgun (WGS) entry which is preliminary data.</text>
</comment>
<keyword evidence="4" id="KW-1185">Reference proteome</keyword>
<evidence type="ECO:0000259" key="2">
    <source>
        <dbReference type="Pfam" id="PF00501"/>
    </source>
</evidence>
<name>A0A8K0J1H0_9HYPO</name>
<proteinExistence type="inferred from homology"/>
<protein>
    <submittedName>
        <fullName evidence="3">NRPS-like protein biosynthetic cluster</fullName>
    </submittedName>
</protein>
<comment type="similarity">
    <text evidence="1">Belongs to the ATP-dependent AMP-binding enzyme family.</text>
</comment>
<dbReference type="SUPFAM" id="SSF56801">
    <property type="entry name" value="Acetyl-CoA synthetase-like"/>
    <property type="match status" value="1"/>
</dbReference>
<gene>
    <name evidence="3" type="ORF">E4U42_000653</name>
</gene>
<reference evidence="3" key="1">
    <citation type="journal article" date="2020" name="bioRxiv">
        <title>Whole genome comparisons of ergot fungi reveals the divergence and evolution of species within the genus Claviceps are the result of varying mechanisms driving genome evolution and host range expansion.</title>
        <authorList>
            <person name="Wyka S.A."/>
            <person name="Mondo S.J."/>
            <person name="Liu M."/>
            <person name="Dettman J."/>
            <person name="Nalam V."/>
            <person name="Broders K.D."/>
        </authorList>
    </citation>
    <scope>NUCLEOTIDE SEQUENCE</scope>
    <source>
        <strain evidence="3">CCC 489</strain>
    </source>
</reference>
<accession>A0A8K0J1H0</accession>
<dbReference type="InterPro" id="IPR000873">
    <property type="entry name" value="AMP-dep_synth/lig_dom"/>
</dbReference>